<reference evidence="1" key="1">
    <citation type="submission" date="2016-03" db="EMBL/GenBank/DDBJ databases">
        <title>Microsymbionts genomes from the relict species Vavilovia formosa.</title>
        <authorList>
            <person name="Chirak E."/>
            <person name="Kimeklis A."/>
            <person name="Kopat V."/>
            <person name="Andronov E."/>
        </authorList>
    </citation>
    <scope>NUCLEOTIDE SEQUENCE [LARGE SCALE GENOMIC DNA]</scope>
    <source>
        <strain evidence="1">Vaf12</strain>
    </source>
</reference>
<evidence type="ECO:0000313" key="1">
    <source>
        <dbReference type="EMBL" id="KZB02529.1"/>
    </source>
</evidence>
<gene>
    <name evidence="1" type="ORF">A4A59_09965</name>
</gene>
<dbReference type="RefSeq" id="WP_062940460.1">
    <property type="nucleotide sequence ID" value="NZ_CP171848.1"/>
</dbReference>
<sequence>MASPIHATDDSATFKETDIISGNLLSNDSSDNGHLFLRAFDGASVGAKSGNSQVTEIQGDYGTFFVKPDGSYTYVLSDAAKIGFANGESYQEKVSYKISDGSGHTDVGLFTLNIQGVTQVKPIAVDDHYSFNEGSAIGGNVLDNDIAGDNGKMFLRQFLTEQVDAKDGAVTDVAGTYGMFHVKADGTFTYELTSDLDAGQTYTEVLRYYKISDGEGHTDTAKVTLNITGTDAHPDGVGV</sequence>
<comment type="caution">
    <text evidence="1">The sequence shown here is derived from an EMBL/GenBank/DDBJ whole genome shotgun (WGS) entry which is preliminary data.</text>
</comment>
<dbReference type="Pfam" id="PF17963">
    <property type="entry name" value="Big_9"/>
    <property type="match status" value="2"/>
</dbReference>
<protein>
    <submittedName>
        <fullName evidence="1">Autoaggregation protein</fullName>
    </submittedName>
</protein>
<dbReference type="AlphaFoldDB" id="A0A154IPJ2"/>
<name>A0A154IPJ2_RHILE</name>
<proteinExistence type="predicted"/>
<accession>A0A154IPJ2</accession>
<organism evidence="1">
    <name type="scientific">Rhizobium leguminosarum</name>
    <dbReference type="NCBI Taxonomy" id="384"/>
    <lineage>
        <taxon>Bacteria</taxon>
        <taxon>Pseudomonadati</taxon>
        <taxon>Pseudomonadota</taxon>
        <taxon>Alphaproteobacteria</taxon>
        <taxon>Hyphomicrobiales</taxon>
        <taxon>Rhizobiaceae</taxon>
        <taxon>Rhizobium/Agrobacterium group</taxon>
        <taxon>Rhizobium</taxon>
    </lineage>
</organism>
<dbReference type="EMBL" id="LVYU01000046">
    <property type="protein sequence ID" value="KZB02529.1"/>
    <property type="molecule type" value="Genomic_DNA"/>
</dbReference>
<dbReference type="NCBIfam" id="TIGR01965">
    <property type="entry name" value="VCBS_repeat"/>
    <property type="match status" value="2"/>
</dbReference>
<dbReference type="InterPro" id="IPR010221">
    <property type="entry name" value="VCBS_dom"/>
</dbReference>